<keyword evidence="4 6" id="KW-0418">Kinase</keyword>
<feature type="binding site" evidence="6">
    <location>
        <position position="617"/>
    </location>
    <ligand>
        <name>ATP</name>
        <dbReference type="ChEBI" id="CHEBI:30616"/>
    </ligand>
</feature>
<dbReference type="CDD" id="cd09165">
    <property type="entry name" value="PLDc_PaPPK1_C1_like"/>
    <property type="match status" value="1"/>
</dbReference>
<gene>
    <name evidence="12" type="primary">ppk1</name>
    <name evidence="6" type="synonym">ppk</name>
    <name evidence="12" type="ORF">E1H14_09475</name>
</gene>
<keyword evidence="2 6" id="KW-0808">Transferase</keyword>
<evidence type="ECO:0000256" key="2">
    <source>
        <dbReference type="ARBA" id="ARBA00022679"/>
    </source>
</evidence>
<dbReference type="Gene3D" id="3.30.1840.10">
    <property type="entry name" value="Polyphosphate kinase middle domain"/>
    <property type="match status" value="1"/>
</dbReference>
<evidence type="ECO:0000259" key="9">
    <source>
        <dbReference type="Pfam" id="PF13089"/>
    </source>
</evidence>
<dbReference type="PIRSF" id="PIRSF015589">
    <property type="entry name" value="PP_kinase"/>
    <property type="match status" value="1"/>
</dbReference>
<evidence type="ECO:0000259" key="8">
    <source>
        <dbReference type="Pfam" id="PF02503"/>
    </source>
</evidence>
<feature type="binding site" evidence="6">
    <location>
        <position position="458"/>
    </location>
    <ligand>
        <name>Mg(2+)</name>
        <dbReference type="ChEBI" id="CHEBI:18420"/>
    </ligand>
</feature>
<dbReference type="EMBL" id="SMRS01000006">
    <property type="protein sequence ID" value="KAA0874488.1"/>
    <property type="molecule type" value="Genomic_DNA"/>
</dbReference>
<evidence type="ECO:0000313" key="12">
    <source>
        <dbReference type="EMBL" id="KAA0874488.1"/>
    </source>
</evidence>
<keyword evidence="13" id="KW-1185">Reference proteome</keyword>
<dbReference type="Proteomes" id="UP000325302">
    <property type="component" value="Unassembled WGS sequence"/>
</dbReference>
<dbReference type="InterPro" id="IPR025200">
    <property type="entry name" value="PPK_C_dom2"/>
</dbReference>
<dbReference type="Pfam" id="PF02503">
    <property type="entry name" value="PP_kinase"/>
    <property type="match status" value="1"/>
</dbReference>
<dbReference type="SUPFAM" id="SSF143724">
    <property type="entry name" value="PHP14-like"/>
    <property type="match status" value="1"/>
</dbReference>
<comment type="function">
    <text evidence="6 7">Catalyzes the reversible transfer of the terminal phosphate of ATP to form a long-chain polyphosphate (polyP).</text>
</comment>
<keyword evidence="6" id="KW-0460">Magnesium</keyword>
<dbReference type="GO" id="GO:0046872">
    <property type="term" value="F:metal ion binding"/>
    <property type="evidence" value="ECO:0007669"/>
    <property type="project" value="UniProtKB-KW"/>
</dbReference>
<dbReference type="PANTHER" id="PTHR30218:SF0">
    <property type="entry name" value="POLYPHOSPHATE KINASE"/>
    <property type="match status" value="1"/>
</dbReference>
<comment type="PTM">
    <text evidence="6 7">An intermediate of this reaction is the autophosphorylated ppk in which a phosphate is covalently linked to a histidine residue through a N-P bond.</text>
</comment>
<dbReference type="CDD" id="cd09168">
    <property type="entry name" value="PLDc_PaPPK1_C2_like"/>
    <property type="match status" value="1"/>
</dbReference>
<dbReference type="Pfam" id="PF13090">
    <property type="entry name" value="PP_kinase_C"/>
    <property type="match status" value="1"/>
</dbReference>
<dbReference type="SUPFAM" id="SSF56024">
    <property type="entry name" value="Phospholipase D/nuclease"/>
    <property type="match status" value="2"/>
</dbReference>
<dbReference type="InterPro" id="IPR025198">
    <property type="entry name" value="PPK_N_dom"/>
</dbReference>
<dbReference type="EC" id="2.7.4.1" evidence="6 7"/>
<feature type="binding site" evidence="6">
    <location>
        <position position="98"/>
    </location>
    <ligand>
        <name>ATP</name>
        <dbReference type="ChEBI" id="CHEBI:30616"/>
    </ligand>
</feature>
<evidence type="ECO:0000313" key="13">
    <source>
        <dbReference type="Proteomes" id="UP000325302"/>
    </source>
</evidence>
<evidence type="ECO:0000256" key="5">
    <source>
        <dbReference type="ARBA" id="ARBA00022840"/>
    </source>
</evidence>
<dbReference type="GO" id="GO:0009358">
    <property type="term" value="C:polyphosphate kinase complex"/>
    <property type="evidence" value="ECO:0007669"/>
    <property type="project" value="InterPro"/>
</dbReference>
<dbReference type="GO" id="GO:0005524">
    <property type="term" value="F:ATP binding"/>
    <property type="evidence" value="ECO:0007669"/>
    <property type="project" value="UniProtKB-KW"/>
</dbReference>
<dbReference type="InterPro" id="IPR036830">
    <property type="entry name" value="PP_kinase_middle_dom_sf"/>
</dbReference>
<protein>
    <recommendedName>
        <fullName evidence="6 7">Polyphosphate kinase</fullName>
        <ecNumber evidence="6 7">2.7.4.1</ecNumber>
    </recommendedName>
    <alternativeName>
        <fullName evidence="6">ATP-polyphosphate phosphotransferase</fullName>
    </alternativeName>
    <alternativeName>
        <fullName evidence="6">Polyphosphoric acid kinase</fullName>
    </alternativeName>
</protein>
<feature type="domain" description="Polyphosphate kinase N-terminal" evidence="9">
    <location>
        <begin position="60"/>
        <end position="166"/>
    </location>
</feature>
<dbReference type="Pfam" id="PF17941">
    <property type="entry name" value="PP_kinase_C_1"/>
    <property type="match status" value="1"/>
</dbReference>
<dbReference type="NCBIfam" id="TIGR03705">
    <property type="entry name" value="poly_P_kin"/>
    <property type="match status" value="1"/>
</dbReference>
<dbReference type="Pfam" id="PF13089">
    <property type="entry name" value="PP_kinase_N"/>
    <property type="match status" value="1"/>
</dbReference>
<keyword evidence="5 6" id="KW-0067">ATP-binding</keyword>
<comment type="cofactor">
    <cofactor evidence="6">
        <name>Mg(2+)</name>
        <dbReference type="ChEBI" id="CHEBI:18420"/>
    </cofactor>
</comment>
<dbReference type="InterPro" id="IPR003414">
    <property type="entry name" value="PP_kinase"/>
</dbReference>
<dbReference type="PANTHER" id="PTHR30218">
    <property type="entry name" value="POLYPHOSPHATE KINASE"/>
    <property type="match status" value="1"/>
</dbReference>
<keyword evidence="1 6" id="KW-0597">Phosphoprotein</keyword>
<dbReference type="NCBIfam" id="NF003917">
    <property type="entry name" value="PRK05443.1-1"/>
    <property type="match status" value="1"/>
</dbReference>
<dbReference type="Gene3D" id="3.30.870.10">
    <property type="entry name" value="Endonuclease Chain A"/>
    <property type="match status" value="2"/>
</dbReference>
<dbReference type="InterPro" id="IPR036832">
    <property type="entry name" value="PPK_N_dom_sf"/>
</dbReference>
<feature type="domain" description="Polyphosphate kinase C-terminal" evidence="11">
    <location>
        <begin position="384"/>
        <end position="548"/>
    </location>
</feature>
<dbReference type="RefSeq" id="WP_149391220.1">
    <property type="nucleotide sequence ID" value="NZ_SMRS01000006.1"/>
</dbReference>
<evidence type="ECO:0000256" key="6">
    <source>
        <dbReference type="HAMAP-Rule" id="MF_00347"/>
    </source>
</evidence>
<feature type="domain" description="Polyphosphate kinase C-terminal" evidence="10">
    <location>
        <begin position="557"/>
        <end position="727"/>
    </location>
</feature>
<keyword evidence="3 6" id="KW-0547">Nucleotide-binding</keyword>
<dbReference type="GO" id="GO:0008976">
    <property type="term" value="F:polyphosphate kinase activity"/>
    <property type="evidence" value="ECO:0007669"/>
    <property type="project" value="UniProtKB-UniRule"/>
</dbReference>
<feature type="binding site" evidence="6">
    <location>
        <position position="428"/>
    </location>
    <ligand>
        <name>Mg(2+)</name>
        <dbReference type="ChEBI" id="CHEBI:18420"/>
    </ligand>
</feature>
<feature type="binding site" evidence="6">
    <location>
        <position position="521"/>
    </location>
    <ligand>
        <name>ATP</name>
        <dbReference type="ChEBI" id="CHEBI:30616"/>
    </ligand>
</feature>
<feature type="domain" description="Polyphosphate kinase middle" evidence="8">
    <location>
        <begin position="174"/>
        <end position="356"/>
    </location>
</feature>
<dbReference type="NCBIfam" id="NF003921">
    <property type="entry name" value="PRK05443.2-2"/>
    <property type="match status" value="1"/>
</dbReference>
<keyword evidence="6" id="KW-0479">Metal-binding</keyword>
<evidence type="ECO:0000259" key="11">
    <source>
        <dbReference type="Pfam" id="PF17941"/>
    </source>
</evidence>
<sequence length="737" mass="84362">MSEEVLHAVAHQTDPDTETLSAEAAAAEAAAAALLESREILPTIEPIEKVPVDLKASELYINRELSHLQFNVRVLEQALDEGHPLLERLMFLLIFSSNLDEFFEIRVAEQLRQLKYGREDVGPDAMHPQKVLEKIREICEINVDRQYKILNEIMFPALEVQGIRFVRRGLWTPEQRAWVKDFFEEKIVPVISPIGLDPSHPFPRLINKSLNFIVQLEGKDAFGRETGLAIIPAPRSLPRLIRLPDELCEGGDNLIFLSSIIHEFADELFPGMKVKGCYQFRITRNADLSFDFEEIEDLARTLRGELHSRKYGDAVRLEVDQRTPEELIAFLMEEFNLNDSQVYRVNGPVNLNRLMAVRDLVERPNLRWKPFTPGLPGKLKTDKDIFSILRKNDQLLLHPFQSFTPVIDLLRQAAKDPDVIAIKQTLYRTGVKSDIVNSLVEAARNGKEVTVVIELRARFDEESNLQLASRLQEAGCLVVYGVVGYKTHAKMMLIIRREGNNLVRYCHLGTGNYHSGTARLYTDYSYMTCDQDVGEDVHKVFQQLTGMGKIQKLKKLYNAPFTLHARMLELIQNEIRHVQAGRKGYIAIKVNGLTEPRLIRALYEASQAGVEIDLIIRGMCRLRPGLPEISETIRVRSIIGRFLEHTRVYYFANDGEPLVYCSSADWMERNMLNRVETGFQLTGKNAERIKNELDYYLRDNCQAWALHSDGSYTLLQPQEGEERFSAQHALMEEFATL</sequence>
<dbReference type="SUPFAM" id="SSF140356">
    <property type="entry name" value="PPK N-terminal domain-like"/>
    <property type="match status" value="1"/>
</dbReference>
<evidence type="ECO:0000256" key="1">
    <source>
        <dbReference type="ARBA" id="ARBA00022553"/>
    </source>
</evidence>
<feature type="binding site" evidence="6">
    <location>
        <position position="645"/>
    </location>
    <ligand>
        <name>ATP</name>
        <dbReference type="ChEBI" id="CHEBI:30616"/>
    </ligand>
</feature>
<dbReference type="AlphaFoldDB" id="A0A5A9W2Y4"/>
<organism evidence="12 13">
    <name type="scientific">Nitrincola tapanii</name>
    <dbReference type="NCBI Taxonomy" id="1708751"/>
    <lineage>
        <taxon>Bacteria</taxon>
        <taxon>Pseudomonadati</taxon>
        <taxon>Pseudomonadota</taxon>
        <taxon>Gammaproteobacteria</taxon>
        <taxon>Oceanospirillales</taxon>
        <taxon>Oceanospirillaceae</taxon>
        <taxon>Nitrincola</taxon>
    </lineage>
</organism>
<accession>A0A5A9W2Y4</accession>
<dbReference type="InterPro" id="IPR041108">
    <property type="entry name" value="PP_kinase_C_1"/>
</dbReference>
<comment type="similarity">
    <text evidence="6 7">Belongs to the polyphosphate kinase 1 (PPK1) family.</text>
</comment>
<evidence type="ECO:0000256" key="4">
    <source>
        <dbReference type="ARBA" id="ARBA00022777"/>
    </source>
</evidence>
<dbReference type="Gene3D" id="1.20.58.310">
    <property type="entry name" value="Polyphosphate kinase N-terminal domain"/>
    <property type="match status" value="1"/>
</dbReference>
<proteinExistence type="inferred from homology"/>
<evidence type="ECO:0000256" key="3">
    <source>
        <dbReference type="ARBA" id="ARBA00022741"/>
    </source>
</evidence>
<dbReference type="HAMAP" id="MF_00347">
    <property type="entry name" value="Polyphosphate_kinase"/>
    <property type="match status" value="1"/>
</dbReference>
<comment type="catalytic activity">
    <reaction evidence="6 7">
        <text>[phosphate](n) + ATP = [phosphate](n+1) + ADP</text>
        <dbReference type="Rhea" id="RHEA:19573"/>
        <dbReference type="Rhea" id="RHEA-COMP:9859"/>
        <dbReference type="Rhea" id="RHEA-COMP:14280"/>
        <dbReference type="ChEBI" id="CHEBI:16838"/>
        <dbReference type="ChEBI" id="CHEBI:30616"/>
        <dbReference type="ChEBI" id="CHEBI:456216"/>
        <dbReference type="EC" id="2.7.4.1"/>
    </reaction>
</comment>
<name>A0A5A9W2Y4_9GAMM</name>
<dbReference type="OrthoDB" id="9761456at2"/>
<dbReference type="GO" id="GO:0006799">
    <property type="term" value="P:polyphosphate biosynthetic process"/>
    <property type="evidence" value="ECO:0007669"/>
    <property type="project" value="UniProtKB-UniRule"/>
</dbReference>
<feature type="active site" description="Phosphohistidine intermediate" evidence="6">
    <location>
        <position position="488"/>
    </location>
</feature>
<dbReference type="NCBIfam" id="NF003918">
    <property type="entry name" value="PRK05443.1-2"/>
    <property type="match status" value="1"/>
</dbReference>
<reference evidence="12 13" key="1">
    <citation type="submission" date="2019-03" db="EMBL/GenBank/DDBJ databases">
        <title>Nitrincola sp. nov. isolated from an Indian soda lake.</title>
        <authorList>
            <person name="Joshi A."/>
            <person name="Thite S.V."/>
            <person name="Joseph N."/>
            <person name="Dhotre D."/>
            <person name="Moorthy M."/>
            <person name="Shouche Y.S."/>
        </authorList>
    </citation>
    <scope>NUCLEOTIDE SEQUENCE [LARGE SCALE GENOMIC DNA]</scope>
    <source>
        <strain evidence="12 13">MEB193</strain>
    </source>
</reference>
<evidence type="ECO:0000256" key="7">
    <source>
        <dbReference type="RuleBase" id="RU003800"/>
    </source>
</evidence>
<comment type="caution">
    <text evidence="12">The sequence shown here is derived from an EMBL/GenBank/DDBJ whole genome shotgun (WGS) entry which is preliminary data.</text>
</comment>
<dbReference type="InterPro" id="IPR024953">
    <property type="entry name" value="PP_kinase_middle"/>
</dbReference>
<evidence type="ECO:0000259" key="10">
    <source>
        <dbReference type="Pfam" id="PF13090"/>
    </source>
</evidence>